<dbReference type="Proteomes" id="UP000604046">
    <property type="component" value="Unassembled WGS sequence"/>
</dbReference>
<keyword evidence="4" id="KW-0547">Nucleotide-binding</keyword>
<evidence type="ECO:0000256" key="2">
    <source>
        <dbReference type="ARBA" id="ARBA00022448"/>
    </source>
</evidence>
<dbReference type="AlphaFoldDB" id="A0A812SMU8"/>
<feature type="transmembrane region" description="Helical" evidence="8">
    <location>
        <begin position="638"/>
        <end position="660"/>
    </location>
</feature>
<dbReference type="InterPro" id="IPR003593">
    <property type="entry name" value="AAA+_ATPase"/>
</dbReference>
<evidence type="ECO:0000259" key="9">
    <source>
        <dbReference type="PROSITE" id="PS50893"/>
    </source>
</evidence>
<dbReference type="Pfam" id="PF19055">
    <property type="entry name" value="ABC2_membrane_7"/>
    <property type="match status" value="1"/>
</dbReference>
<keyword evidence="6 8" id="KW-1133">Transmembrane helix</keyword>
<dbReference type="GO" id="GO:0016887">
    <property type="term" value="F:ATP hydrolysis activity"/>
    <property type="evidence" value="ECO:0007669"/>
    <property type="project" value="InterPro"/>
</dbReference>
<dbReference type="InterPro" id="IPR050352">
    <property type="entry name" value="ABCG_transporters"/>
</dbReference>
<dbReference type="SMART" id="SM00382">
    <property type="entry name" value="AAA"/>
    <property type="match status" value="1"/>
</dbReference>
<evidence type="ECO:0000256" key="6">
    <source>
        <dbReference type="ARBA" id="ARBA00022989"/>
    </source>
</evidence>
<feature type="transmembrane region" description="Helical" evidence="8">
    <location>
        <begin position="760"/>
        <end position="783"/>
    </location>
</feature>
<feature type="transmembrane region" description="Helical" evidence="8">
    <location>
        <begin position="612"/>
        <end position="631"/>
    </location>
</feature>
<dbReference type="PROSITE" id="PS50893">
    <property type="entry name" value="ABC_TRANSPORTER_2"/>
    <property type="match status" value="1"/>
</dbReference>
<keyword evidence="3 8" id="KW-0812">Transmembrane</keyword>
<accession>A0A812SMU8</accession>
<feature type="transmembrane region" description="Helical" evidence="8">
    <location>
        <begin position="499"/>
        <end position="519"/>
    </location>
</feature>
<dbReference type="OrthoDB" id="184675at2759"/>
<reference evidence="10" key="1">
    <citation type="submission" date="2021-02" db="EMBL/GenBank/DDBJ databases">
        <authorList>
            <person name="Dougan E. K."/>
            <person name="Rhodes N."/>
            <person name="Thang M."/>
            <person name="Chan C."/>
        </authorList>
    </citation>
    <scope>NUCLEOTIDE SEQUENCE</scope>
</reference>
<evidence type="ECO:0000256" key="7">
    <source>
        <dbReference type="ARBA" id="ARBA00023136"/>
    </source>
</evidence>
<dbReference type="GO" id="GO:0140359">
    <property type="term" value="F:ABC-type transporter activity"/>
    <property type="evidence" value="ECO:0007669"/>
    <property type="project" value="InterPro"/>
</dbReference>
<dbReference type="Pfam" id="PF00005">
    <property type="entry name" value="ABC_tran"/>
    <property type="match status" value="1"/>
</dbReference>
<evidence type="ECO:0000256" key="4">
    <source>
        <dbReference type="ARBA" id="ARBA00022741"/>
    </source>
</evidence>
<feature type="transmembrane region" description="Helical" evidence="8">
    <location>
        <begin position="531"/>
        <end position="552"/>
    </location>
</feature>
<dbReference type="Pfam" id="PF01061">
    <property type="entry name" value="ABC2_membrane"/>
    <property type="match status" value="1"/>
</dbReference>
<dbReference type="SUPFAM" id="SSF52540">
    <property type="entry name" value="P-loop containing nucleoside triphosphate hydrolases"/>
    <property type="match status" value="1"/>
</dbReference>
<dbReference type="GO" id="GO:0016020">
    <property type="term" value="C:membrane"/>
    <property type="evidence" value="ECO:0007669"/>
    <property type="project" value="UniProtKB-SubCell"/>
</dbReference>
<protein>
    <submittedName>
        <fullName evidence="10">W protein</fullName>
    </submittedName>
</protein>
<keyword evidence="11" id="KW-1185">Reference proteome</keyword>
<dbReference type="Gene3D" id="3.30.450.30">
    <property type="entry name" value="Dynein light chain 2a, cytoplasmic"/>
    <property type="match status" value="1"/>
</dbReference>
<dbReference type="PANTHER" id="PTHR48041">
    <property type="entry name" value="ABC TRANSPORTER G FAMILY MEMBER 28"/>
    <property type="match status" value="1"/>
</dbReference>
<feature type="domain" description="ABC transporter" evidence="9">
    <location>
        <begin position="178"/>
        <end position="416"/>
    </location>
</feature>
<feature type="transmembrane region" description="Helical" evidence="8">
    <location>
        <begin position="573"/>
        <end position="600"/>
    </location>
</feature>
<keyword evidence="2" id="KW-0813">Transport</keyword>
<sequence>MTGISHLRLRIADALAVPCGQVALLCGTDLLRDLQKVGQLPGAPGPCEVTAMVSRKWDEKLQELMVDSYHFTAAGIASLADGLFFASSRRGMEKLRAEDSTREVTRNDGSVGKMLVQEGRCLVESMKNGQAPDGGLWVAGRKMRILRHDTDDHLPTLIAISKEWTVEGPGGPGSTMNVSVDSLTITVAGGRKLLSEVNCLVQPGDMVALMGPSGAGKTTLLNSMVGRSIMGSVSGGISYNGKSLGTVRSNIGYVTQDDIMYETLTPRENLSFAASFILPKLGKAQQKEVVEDVINKLNLAKCADTVVGSPGLVRGISGGERKRTNVGLSLIGKPALLLLDEPTSGLDSKMSDSLMKDVKTVAEQGCTVVATIHQPSELVFSRFDKVLLLAGGQTAYYGPIKGLRDSLSNLGFLCPLGTPLPELLLDVLEKPAAGADREEHEKKLINLRALTDSTGKDNTVFSPAGSEMPAARRAGFCKQLAILFQREAVNVKRNKPLTVVRAVQSIAAALLIGLIFVQLERNMTSIQVRLFASFLLVFAQFMFAILGVANAFPAERAVFLRETQDKLYHPAAFYLAKVAIDTVLQSLFPILVVAVAYPLIGLNGESADRVLWFYFIMAIVSNCGAAVGFMVSAAVPSVTIALSIVPGLVMPQLLLSGIFIKVEDLVQPFNALSYLMVARYAVQATVTNEFSCSAKQDCDAQVWRVADPNQCSASPCDFCCTAHEKLASGGICPTLTCDDALRFLALDEIWPSGDTHEETIIYNVAALLILLLFFRLQGLNVLMMSYRKATTGRCLPCRFSRPAAVNSEVSV</sequence>
<dbReference type="Gene3D" id="3.40.50.300">
    <property type="entry name" value="P-loop containing nucleotide triphosphate hydrolases"/>
    <property type="match status" value="1"/>
</dbReference>
<dbReference type="InterPro" id="IPR013525">
    <property type="entry name" value="ABC2_TM"/>
</dbReference>
<proteinExistence type="predicted"/>
<evidence type="ECO:0000256" key="8">
    <source>
        <dbReference type="SAM" id="Phobius"/>
    </source>
</evidence>
<keyword evidence="7 8" id="KW-0472">Membrane</keyword>
<gene>
    <name evidence="10" type="primary">W</name>
    <name evidence="10" type="ORF">SNAT2548_LOCUS27181</name>
</gene>
<evidence type="ECO:0000256" key="5">
    <source>
        <dbReference type="ARBA" id="ARBA00022840"/>
    </source>
</evidence>
<organism evidence="10 11">
    <name type="scientific">Symbiodinium natans</name>
    <dbReference type="NCBI Taxonomy" id="878477"/>
    <lineage>
        <taxon>Eukaryota</taxon>
        <taxon>Sar</taxon>
        <taxon>Alveolata</taxon>
        <taxon>Dinophyceae</taxon>
        <taxon>Suessiales</taxon>
        <taxon>Symbiodiniaceae</taxon>
        <taxon>Symbiodinium</taxon>
    </lineage>
</organism>
<keyword evidence="5" id="KW-0067">ATP-binding</keyword>
<dbReference type="InterPro" id="IPR027417">
    <property type="entry name" value="P-loop_NTPase"/>
</dbReference>
<dbReference type="PANTHER" id="PTHR48041:SF139">
    <property type="entry name" value="PROTEIN SCARLET"/>
    <property type="match status" value="1"/>
</dbReference>
<evidence type="ECO:0000313" key="10">
    <source>
        <dbReference type="EMBL" id="CAE7484305.1"/>
    </source>
</evidence>
<comment type="subcellular location">
    <subcellularLocation>
        <location evidence="1">Membrane</location>
        <topology evidence="1">Multi-pass membrane protein</topology>
    </subcellularLocation>
</comment>
<evidence type="ECO:0000313" key="11">
    <source>
        <dbReference type="Proteomes" id="UP000604046"/>
    </source>
</evidence>
<dbReference type="GO" id="GO:0005524">
    <property type="term" value="F:ATP binding"/>
    <property type="evidence" value="ECO:0007669"/>
    <property type="project" value="UniProtKB-KW"/>
</dbReference>
<name>A0A812SMU8_9DINO</name>
<evidence type="ECO:0000256" key="1">
    <source>
        <dbReference type="ARBA" id="ARBA00004141"/>
    </source>
</evidence>
<comment type="caution">
    <text evidence="10">The sequence shown here is derived from an EMBL/GenBank/DDBJ whole genome shotgun (WGS) entry which is preliminary data.</text>
</comment>
<dbReference type="InterPro" id="IPR003439">
    <property type="entry name" value="ABC_transporter-like_ATP-bd"/>
</dbReference>
<evidence type="ECO:0000256" key="3">
    <source>
        <dbReference type="ARBA" id="ARBA00022692"/>
    </source>
</evidence>
<dbReference type="EMBL" id="CAJNDS010002457">
    <property type="protein sequence ID" value="CAE7484305.1"/>
    <property type="molecule type" value="Genomic_DNA"/>
</dbReference>
<dbReference type="InterPro" id="IPR043926">
    <property type="entry name" value="ABCG_dom"/>
</dbReference>